<comment type="caution">
    <text evidence="1">The sequence shown here is derived from an EMBL/GenBank/DDBJ whole genome shotgun (WGS) entry which is preliminary data.</text>
</comment>
<protein>
    <submittedName>
        <fullName evidence="1">Uncharacterized protein</fullName>
    </submittedName>
</protein>
<gene>
    <name evidence="1" type="ORF">L6452_20453</name>
</gene>
<accession>A0ACB9BCP3</accession>
<dbReference type="Proteomes" id="UP001055879">
    <property type="component" value="Linkage Group LG06"/>
</dbReference>
<dbReference type="EMBL" id="CM042052">
    <property type="protein sequence ID" value="KAI3719551.1"/>
    <property type="molecule type" value="Genomic_DNA"/>
</dbReference>
<reference evidence="2" key="1">
    <citation type="journal article" date="2022" name="Mol. Ecol. Resour.">
        <title>The genomes of chicory, endive, great burdock and yacon provide insights into Asteraceae palaeo-polyploidization history and plant inulin production.</title>
        <authorList>
            <person name="Fan W."/>
            <person name="Wang S."/>
            <person name="Wang H."/>
            <person name="Wang A."/>
            <person name="Jiang F."/>
            <person name="Liu H."/>
            <person name="Zhao H."/>
            <person name="Xu D."/>
            <person name="Zhang Y."/>
        </authorList>
    </citation>
    <scope>NUCLEOTIDE SEQUENCE [LARGE SCALE GENOMIC DNA]</scope>
    <source>
        <strain evidence="2">cv. Niubang</strain>
    </source>
</reference>
<name>A0ACB9BCP3_ARCLA</name>
<evidence type="ECO:0000313" key="1">
    <source>
        <dbReference type="EMBL" id="KAI3719551.1"/>
    </source>
</evidence>
<reference evidence="1 2" key="2">
    <citation type="journal article" date="2022" name="Mol. Ecol. Resour.">
        <title>The genomes of chicory, endive, great burdock and yacon provide insights into Asteraceae paleo-polyploidization history and plant inulin production.</title>
        <authorList>
            <person name="Fan W."/>
            <person name="Wang S."/>
            <person name="Wang H."/>
            <person name="Wang A."/>
            <person name="Jiang F."/>
            <person name="Liu H."/>
            <person name="Zhao H."/>
            <person name="Xu D."/>
            <person name="Zhang Y."/>
        </authorList>
    </citation>
    <scope>NUCLEOTIDE SEQUENCE [LARGE SCALE GENOMIC DNA]</scope>
    <source>
        <strain evidence="2">cv. Niubang</strain>
    </source>
</reference>
<proteinExistence type="predicted"/>
<keyword evidence="2" id="KW-1185">Reference proteome</keyword>
<organism evidence="1 2">
    <name type="scientific">Arctium lappa</name>
    <name type="common">Greater burdock</name>
    <name type="synonym">Lappa major</name>
    <dbReference type="NCBI Taxonomy" id="4217"/>
    <lineage>
        <taxon>Eukaryota</taxon>
        <taxon>Viridiplantae</taxon>
        <taxon>Streptophyta</taxon>
        <taxon>Embryophyta</taxon>
        <taxon>Tracheophyta</taxon>
        <taxon>Spermatophyta</taxon>
        <taxon>Magnoliopsida</taxon>
        <taxon>eudicotyledons</taxon>
        <taxon>Gunneridae</taxon>
        <taxon>Pentapetalae</taxon>
        <taxon>asterids</taxon>
        <taxon>campanulids</taxon>
        <taxon>Asterales</taxon>
        <taxon>Asteraceae</taxon>
        <taxon>Carduoideae</taxon>
        <taxon>Cardueae</taxon>
        <taxon>Arctiinae</taxon>
        <taxon>Arctium</taxon>
    </lineage>
</organism>
<evidence type="ECO:0000313" key="2">
    <source>
        <dbReference type="Proteomes" id="UP001055879"/>
    </source>
</evidence>
<sequence length="271" mass="29742">MKRGGMEEKDGWCDGRDRRWYLLADDGYCGGRSLAMGGAVVLIAGDARNVTPPPPAFTLTLHLSLSLESREHFSRMADEEKEKLDLSLKDDDNENDSSRTREIPTDDIPAKVNMEATAVKSESSKLLNDDNENNSSSPSEIPMDDIPVKVKMAVKSELTKLMNDDQNYNSSSSSEIPILDDTSSKLKLRLSDAEKKDNANEKPMLEMDDIPAKVKMAAAAKSAMPDRIPSKTKNPRYFGQLSATVVSESRLLGEPHNGSSSDDETGNVSDE</sequence>